<dbReference type="RefSeq" id="WP_074985403.1">
    <property type="nucleotide sequence ID" value="NZ_CADFGN010000001.1"/>
</dbReference>
<dbReference type="NCBIfam" id="TIGR04387">
    <property type="entry name" value="capsid_maj_N4"/>
    <property type="match status" value="1"/>
</dbReference>
<feature type="signal peptide" evidence="1">
    <location>
        <begin position="1"/>
        <end position="20"/>
    </location>
</feature>
<protein>
    <submittedName>
        <fullName evidence="2">Major capsid protein, N4-gp56 family</fullName>
    </submittedName>
</protein>
<comment type="caution">
    <text evidence="2">The sequence shown here is derived from an EMBL/GenBank/DDBJ whole genome shotgun (WGS) entry which is preliminary data.</text>
</comment>
<name>A0AAQ1GJF5_9BURK</name>
<sequence length="471" mass="50634">MLTKTLALLVGLLFPGVTNQSTSFTADVEAYIQEEVEPLARRQLVAYQFGKPLKLDTNRGTTYTASRYQRLPLPYAPLQEGVAPPGEAMTLQQVSATAQQWGDRVIITDVANLTIKHPLFQQACELVAIQMPETLERNTLNTLLSAPQVNYAGGAANRAALTASNVMSPHESNRIFASMAAYGVPRFNGDEREDMMIEAGAYRDPSQTPRVKQHYVALISPFSAQDMRENSSVQQAWAYSDVNRLYNNELGDFGGIRFCETNMMPYWTGGPQINGTASTSGGQLATGTYYIQVTAAPALTSVEQTIYQVSTSVSVTGPTGSIAVTLPSFPNYVFNVYIGTTANPSNLATAIGNGVPVTGVLAGQATQLQPNQTVTLTGIGVMQTPPAAPANGVSVFPVIYIGNHSYGQVLLENPEFHYLTGADKSDPLNQTRVVSWKVFYGSILLNTAFLARVECGSAFSPGYQGGTITTP</sequence>
<evidence type="ECO:0000313" key="2">
    <source>
        <dbReference type="EMBL" id="SEK02566.1"/>
    </source>
</evidence>
<accession>A0AAQ1GJF5</accession>
<gene>
    <name evidence="2" type="ORF">SAMN05216550_113188</name>
</gene>
<dbReference type="AlphaFoldDB" id="A0AAQ1GJF5"/>
<evidence type="ECO:0000313" key="3">
    <source>
        <dbReference type="Proteomes" id="UP000183529"/>
    </source>
</evidence>
<keyword evidence="1" id="KW-0732">Signal</keyword>
<dbReference type="Proteomes" id="UP000183529">
    <property type="component" value="Unassembled WGS sequence"/>
</dbReference>
<feature type="chain" id="PRO_5043000981" evidence="1">
    <location>
        <begin position="21"/>
        <end position="471"/>
    </location>
</feature>
<evidence type="ECO:0000256" key="1">
    <source>
        <dbReference type="SAM" id="SignalP"/>
    </source>
</evidence>
<proteinExistence type="predicted"/>
<dbReference type="EMBL" id="FNZM01000013">
    <property type="protein sequence ID" value="SEK02566.1"/>
    <property type="molecule type" value="Genomic_DNA"/>
</dbReference>
<reference evidence="2 3" key="1">
    <citation type="submission" date="2016-10" db="EMBL/GenBank/DDBJ databases">
        <authorList>
            <person name="Varghese N."/>
            <person name="Submissions S."/>
        </authorList>
    </citation>
    <scope>NUCLEOTIDE SEQUENCE [LARGE SCALE GENOMIC DNA]</scope>
    <source>
        <strain evidence="2 3">LMG 22274</strain>
    </source>
</reference>
<organism evidence="2 3">
    <name type="scientific">Paraburkholderia tropica</name>
    <dbReference type="NCBI Taxonomy" id="92647"/>
    <lineage>
        <taxon>Bacteria</taxon>
        <taxon>Pseudomonadati</taxon>
        <taxon>Pseudomonadota</taxon>
        <taxon>Betaproteobacteria</taxon>
        <taxon>Burkholderiales</taxon>
        <taxon>Burkholderiaceae</taxon>
        <taxon>Paraburkholderia</taxon>
    </lineage>
</organism>